<feature type="transmembrane region" description="Helical" evidence="1">
    <location>
        <begin position="20"/>
        <end position="40"/>
    </location>
</feature>
<keyword evidence="3" id="KW-1185">Reference proteome</keyword>
<keyword evidence="1" id="KW-0812">Transmembrane</keyword>
<dbReference type="AlphaFoldDB" id="A0AAU9TU05"/>
<proteinExistence type="predicted"/>
<evidence type="ECO:0000313" key="3">
    <source>
        <dbReference type="Proteomes" id="UP001153954"/>
    </source>
</evidence>
<evidence type="ECO:0000313" key="2">
    <source>
        <dbReference type="EMBL" id="CAH2090640.1"/>
    </source>
</evidence>
<accession>A0AAU9TU05</accession>
<sequence>MCLPLTSCCLCVSVDVGAKIISIINLVLCVVIAMVYSAAAMMPSYVAESRKIVYAIVANVAMFELIVGSLLIYGVFGKKPRLILPYLITSWVLCASLFALSLFGMILIVLDYHKDRETLSEVSTMSSAYFLFAFIQYYFASVINSRRENMLYDDNTESAQGLMRRDFAIKFPI</sequence>
<organism evidence="2 3">
    <name type="scientific">Euphydryas editha</name>
    <name type="common">Edith's checkerspot</name>
    <dbReference type="NCBI Taxonomy" id="104508"/>
    <lineage>
        <taxon>Eukaryota</taxon>
        <taxon>Metazoa</taxon>
        <taxon>Ecdysozoa</taxon>
        <taxon>Arthropoda</taxon>
        <taxon>Hexapoda</taxon>
        <taxon>Insecta</taxon>
        <taxon>Pterygota</taxon>
        <taxon>Neoptera</taxon>
        <taxon>Endopterygota</taxon>
        <taxon>Lepidoptera</taxon>
        <taxon>Glossata</taxon>
        <taxon>Ditrysia</taxon>
        <taxon>Papilionoidea</taxon>
        <taxon>Nymphalidae</taxon>
        <taxon>Nymphalinae</taxon>
        <taxon>Euphydryas</taxon>
    </lineage>
</organism>
<comment type="caution">
    <text evidence="2">The sequence shown here is derived from an EMBL/GenBank/DDBJ whole genome shotgun (WGS) entry which is preliminary data.</text>
</comment>
<keyword evidence="1" id="KW-1133">Transmembrane helix</keyword>
<dbReference type="EMBL" id="CAKOGL010000009">
    <property type="protein sequence ID" value="CAH2090640.1"/>
    <property type="molecule type" value="Genomic_DNA"/>
</dbReference>
<dbReference type="Proteomes" id="UP001153954">
    <property type="component" value="Unassembled WGS sequence"/>
</dbReference>
<keyword evidence="1" id="KW-0472">Membrane</keyword>
<feature type="transmembrane region" description="Helical" evidence="1">
    <location>
        <begin position="52"/>
        <end position="76"/>
    </location>
</feature>
<protein>
    <recommendedName>
        <fullName evidence="4">MARVEL domain-containing protein</fullName>
    </recommendedName>
</protein>
<feature type="transmembrane region" description="Helical" evidence="1">
    <location>
        <begin position="122"/>
        <end position="140"/>
    </location>
</feature>
<evidence type="ECO:0000256" key="1">
    <source>
        <dbReference type="SAM" id="Phobius"/>
    </source>
</evidence>
<evidence type="ECO:0008006" key="4">
    <source>
        <dbReference type="Google" id="ProtNLM"/>
    </source>
</evidence>
<feature type="transmembrane region" description="Helical" evidence="1">
    <location>
        <begin position="88"/>
        <end position="110"/>
    </location>
</feature>
<gene>
    <name evidence="2" type="ORF">EEDITHA_LOCUS6575</name>
</gene>
<reference evidence="2" key="1">
    <citation type="submission" date="2022-03" db="EMBL/GenBank/DDBJ databases">
        <authorList>
            <person name="Tunstrom K."/>
        </authorList>
    </citation>
    <scope>NUCLEOTIDE SEQUENCE</scope>
</reference>
<name>A0AAU9TU05_EUPED</name>